<protein>
    <submittedName>
        <fullName evidence="2">Uncharacterized protein</fullName>
    </submittedName>
</protein>
<accession>A0A9E7FRF3</accession>
<proteinExistence type="predicted"/>
<dbReference type="AlphaFoldDB" id="A0A9E7FRF3"/>
<evidence type="ECO:0000256" key="1">
    <source>
        <dbReference type="SAM" id="MobiDB-lite"/>
    </source>
</evidence>
<dbReference type="OrthoDB" id="10566474at2759"/>
<name>A0A9E7FRF3_9LILI</name>
<keyword evidence="3" id="KW-1185">Reference proteome</keyword>
<dbReference type="Proteomes" id="UP001055439">
    <property type="component" value="Chromosome 4"/>
</dbReference>
<feature type="region of interest" description="Disordered" evidence="1">
    <location>
        <begin position="1"/>
        <end position="20"/>
    </location>
</feature>
<evidence type="ECO:0000313" key="2">
    <source>
        <dbReference type="EMBL" id="URD98607.1"/>
    </source>
</evidence>
<organism evidence="2 3">
    <name type="scientific">Musa troglodytarum</name>
    <name type="common">fe'i banana</name>
    <dbReference type="NCBI Taxonomy" id="320322"/>
    <lineage>
        <taxon>Eukaryota</taxon>
        <taxon>Viridiplantae</taxon>
        <taxon>Streptophyta</taxon>
        <taxon>Embryophyta</taxon>
        <taxon>Tracheophyta</taxon>
        <taxon>Spermatophyta</taxon>
        <taxon>Magnoliopsida</taxon>
        <taxon>Liliopsida</taxon>
        <taxon>Zingiberales</taxon>
        <taxon>Musaceae</taxon>
        <taxon>Musa</taxon>
    </lineage>
</organism>
<dbReference type="EMBL" id="CP097506">
    <property type="protein sequence ID" value="URD98607.1"/>
    <property type="molecule type" value="Genomic_DNA"/>
</dbReference>
<reference evidence="2" key="1">
    <citation type="submission" date="2022-05" db="EMBL/GenBank/DDBJ databases">
        <title>The Musa troglodytarum L. genome provides insights into the mechanism of non-climacteric behaviour and enrichment of carotenoids.</title>
        <authorList>
            <person name="Wang J."/>
        </authorList>
    </citation>
    <scope>NUCLEOTIDE SEQUENCE</scope>
    <source>
        <tissue evidence="2">Leaf</tissue>
    </source>
</reference>
<gene>
    <name evidence="2" type="ORF">MUK42_35214</name>
</gene>
<sequence length="219" mass="24731">MGQDGPDAHSAVTNKPAAAPSWWTGGKHATMHEVGINAIEELKCVPLQGKRECPARRRICRRFLLVDLTILGCLTSNDISAALVNKLQLHSSWNCSTYRVLCPELISDLTSTGMGDITYQMPVLISAFTWRKFVQKLLCLAQHNLLNFHDMRQENFDHSDRSREFFAQFTSLFQNLLIQKGEDMYCPVEHLRQSSLLEFSQLAKKFGAIDSNSNSLKPC</sequence>
<evidence type="ECO:0000313" key="3">
    <source>
        <dbReference type="Proteomes" id="UP001055439"/>
    </source>
</evidence>